<feature type="region of interest" description="Disordered" evidence="1">
    <location>
        <begin position="23"/>
        <end position="44"/>
    </location>
</feature>
<dbReference type="EMBL" id="AZHO01000005">
    <property type="protein sequence ID" value="KMT60995.1"/>
    <property type="molecule type" value="Genomic_DNA"/>
</dbReference>
<organism evidence="3 4">
    <name type="scientific">Listeria fleischmannii 1991</name>
    <dbReference type="NCBI Taxonomy" id="1430899"/>
    <lineage>
        <taxon>Bacteria</taxon>
        <taxon>Bacillati</taxon>
        <taxon>Bacillota</taxon>
        <taxon>Bacilli</taxon>
        <taxon>Bacillales</taxon>
        <taxon>Listeriaceae</taxon>
        <taxon>Listeria</taxon>
    </lineage>
</organism>
<keyword evidence="4" id="KW-1185">Reference proteome</keyword>
<dbReference type="PATRIC" id="fig|1430899.3.peg.426"/>
<dbReference type="OrthoDB" id="1629906at2"/>
<evidence type="ECO:0000256" key="1">
    <source>
        <dbReference type="SAM" id="MobiDB-lite"/>
    </source>
</evidence>
<feature type="chain" id="PRO_5039388946" description="Lipoprotein" evidence="2">
    <location>
        <begin position="20"/>
        <end position="159"/>
    </location>
</feature>
<evidence type="ECO:0000313" key="4">
    <source>
        <dbReference type="Proteomes" id="UP000052258"/>
    </source>
</evidence>
<dbReference type="Proteomes" id="UP000052258">
    <property type="component" value="Unassembled WGS sequence"/>
</dbReference>
<reference evidence="3 4" key="1">
    <citation type="journal article" date="2015" name="Genome Biol. Evol.">
        <title>Comparative Genomics of Listeria Sensu Lato: Genus-Wide Differences in Evolutionary Dynamics and the Progressive Gain of Complex, Potentially Pathogenicity-Related Traits through Lateral Gene Transfer.</title>
        <authorList>
            <person name="Chiara M."/>
            <person name="Caruso M."/>
            <person name="D'Erchia A.M."/>
            <person name="Manzari C."/>
            <person name="Fraccalvieri R."/>
            <person name="Goffredo E."/>
            <person name="Latorre L."/>
            <person name="Miccolupo A."/>
            <person name="Padalino I."/>
            <person name="Santagada G."/>
            <person name="Chiocco D."/>
            <person name="Pesole G."/>
            <person name="Horner D.S."/>
            <person name="Parisi A."/>
        </authorList>
    </citation>
    <scope>NUCLEOTIDE SEQUENCE [LARGE SCALE GENOMIC DNA]</scope>
    <source>
        <strain evidence="3 4">1991</strain>
    </source>
</reference>
<dbReference type="RefSeq" id="WP_007475931.1">
    <property type="nucleotide sequence ID" value="NZ_KQ130610.1"/>
</dbReference>
<feature type="signal peptide" evidence="2">
    <location>
        <begin position="1"/>
        <end position="19"/>
    </location>
</feature>
<gene>
    <name evidence="3" type="ORF">X560_0415</name>
</gene>
<evidence type="ECO:0008006" key="5">
    <source>
        <dbReference type="Google" id="ProtNLM"/>
    </source>
</evidence>
<keyword evidence="2" id="KW-0732">Signal</keyword>
<evidence type="ECO:0000256" key="2">
    <source>
        <dbReference type="SAM" id="SignalP"/>
    </source>
</evidence>
<evidence type="ECO:0000313" key="3">
    <source>
        <dbReference type="EMBL" id="KMT60995.1"/>
    </source>
</evidence>
<name>A0A0J8GE94_9LIST</name>
<accession>A0A0J8GE94</accession>
<protein>
    <recommendedName>
        <fullName evidence="5">Lipoprotein</fullName>
    </recommendedName>
</protein>
<dbReference type="PROSITE" id="PS51257">
    <property type="entry name" value="PROKAR_LIPOPROTEIN"/>
    <property type="match status" value="1"/>
</dbReference>
<proteinExistence type="predicted"/>
<sequence length="159" mass="17597">MKKISFIFMVVLLSIGLAACGDEPKAKSKKQNSQSESKITDNSTSTKIGDLLDKTDLKEYSSEAGWGNMDDTEFYQVDEVGKIIFIEVTLDESLNFPISKDKLIELAKPYIPDDTVLIRNTDDGFGAQGYACKSGDMTFDILHSDNDENGKAGKLFITY</sequence>
<dbReference type="AlphaFoldDB" id="A0A0J8GE94"/>
<comment type="caution">
    <text evidence="3">The sequence shown here is derived from an EMBL/GenBank/DDBJ whole genome shotgun (WGS) entry which is preliminary data.</text>
</comment>